<evidence type="ECO:0008006" key="6">
    <source>
        <dbReference type="Google" id="ProtNLM"/>
    </source>
</evidence>
<dbReference type="Pfam" id="PF00106">
    <property type="entry name" value="adh_short"/>
    <property type="match status" value="1"/>
</dbReference>
<keyword evidence="2" id="KW-0521">NADP</keyword>
<name>A0A0F9Y3J4_TRIHA</name>
<sequence length="331" mass="36097">MSLCQTLTEFYPPKPTFTDQDLPDLGGKVYLITGGTSGIGFILAKTLYAKNAKVYITSRSAASGEKAISEIKESAASSHGELHYLVMDLGDLQTVVPAVKSFLAQETLLHTVWFNAGVMKVPSGSISKQGYELQWGTNVVGHFVMQKLLMPILLTTAQVAPKGSVRVVWVSSDGHSLLSPKGDGIDWEDITSRKSEGWTGEKGSMTYYGQSKAGNVLLAMELSKRYGNQDIIGVSLNPGHLKTNLQRHSNSSLAKRFEGLVLHDPSFGALTELYAGFSDAIGTDNNGTYIIPWGRVGKIRHDIEAGFHNRGTGKKLWDILEKETEEYVLTI</sequence>
<evidence type="ECO:0000256" key="2">
    <source>
        <dbReference type="ARBA" id="ARBA00022857"/>
    </source>
</evidence>
<evidence type="ECO:0000313" key="4">
    <source>
        <dbReference type="EMBL" id="KKP06693.1"/>
    </source>
</evidence>
<protein>
    <recommendedName>
        <fullName evidence="6">Short-chain dehydrogenase</fullName>
    </recommendedName>
</protein>
<dbReference type="OrthoDB" id="191139at2759"/>
<dbReference type="EMBL" id="JOKZ01000020">
    <property type="protein sequence ID" value="KKP06693.1"/>
    <property type="molecule type" value="Genomic_DNA"/>
</dbReference>
<dbReference type="SUPFAM" id="SSF51735">
    <property type="entry name" value="NAD(P)-binding Rossmann-fold domains"/>
    <property type="match status" value="1"/>
</dbReference>
<dbReference type="GO" id="GO:0016491">
    <property type="term" value="F:oxidoreductase activity"/>
    <property type="evidence" value="ECO:0007669"/>
    <property type="project" value="UniProtKB-KW"/>
</dbReference>
<dbReference type="InterPro" id="IPR002347">
    <property type="entry name" value="SDR_fam"/>
</dbReference>
<evidence type="ECO:0000313" key="5">
    <source>
        <dbReference type="Proteomes" id="UP000034112"/>
    </source>
</evidence>
<dbReference type="PRINTS" id="PR00081">
    <property type="entry name" value="GDHRDH"/>
</dbReference>
<reference evidence="5" key="1">
    <citation type="journal article" date="2015" name="Genome Announc.">
        <title>Draft whole-genome sequence of the biocontrol agent Trichoderma harzianum T6776.</title>
        <authorList>
            <person name="Baroncelli R."/>
            <person name="Piaggeschi G."/>
            <person name="Fiorini L."/>
            <person name="Bertolini E."/>
            <person name="Zapparata A."/>
            <person name="Pe M.E."/>
            <person name="Sarrocco S."/>
            <person name="Vannacci G."/>
        </authorList>
    </citation>
    <scope>NUCLEOTIDE SEQUENCE [LARGE SCALE GENOMIC DNA]</scope>
    <source>
        <strain evidence="5">T6776</strain>
    </source>
</reference>
<comment type="similarity">
    <text evidence="1">Belongs to the short-chain dehydrogenases/reductases (SDR) family.</text>
</comment>
<evidence type="ECO:0000256" key="1">
    <source>
        <dbReference type="ARBA" id="ARBA00006484"/>
    </source>
</evidence>
<dbReference type="Gene3D" id="3.40.50.720">
    <property type="entry name" value="NAD(P)-binding Rossmann-like Domain"/>
    <property type="match status" value="1"/>
</dbReference>
<gene>
    <name evidence="4" type="ORF">THAR02_01182</name>
</gene>
<dbReference type="PANTHER" id="PTHR24320:SF236">
    <property type="entry name" value="SHORT-CHAIN DEHYDROGENASE-RELATED"/>
    <property type="match status" value="1"/>
</dbReference>
<organism evidence="4 5">
    <name type="scientific">Trichoderma harzianum</name>
    <name type="common">Hypocrea lixii</name>
    <dbReference type="NCBI Taxonomy" id="5544"/>
    <lineage>
        <taxon>Eukaryota</taxon>
        <taxon>Fungi</taxon>
        <taxon>Dikarya</taxon>
        <taxon>Ascomycota</taxon>
        <taxon>Pezizomycotina</taxon>
        <taxon>Sordariomycetes</taxon>
        <taxon>Hypocreomycetidae</taxon>
        <taxon>Hypocreales</taxon>
        <taxon>Hypocreaceae</taxon>
        <taxon>Trichoderma</taxon>
    </lineage>
</organism>
<evidence type="ECO:0000256" key="3">
    <source>
        <dbReference type="ARBA" id="ARBA00023002"/>
    </source>
</evidence>
<dbReference type="Proteomes" id="UP000034112">
    <property type="component" value="Unassembled WGS sequence"/>
</dbReference>
<dbReference type="PANTHER" id="PTHR24320">
    <property type="entry name" value="RETINOL DEHYDROGENASE"/>
    <property type="match status" value="1"/>
</dbReference>
<keyword evidence="3" id="KW-0560">Oxidoreductase</keyword>
<accession>A0A0F9Y3J4</accession>
<dbReference type="InterPro" id="IPR036291">
    <property type="entry name" value="NAD(P)-bd_dom_sf"/>
</dbReference>
<dbReference type="AlphaFoldDB" id="A0A0F9Y3J4"/>
<dbReference type="OMA" id="LEMGTNC"/>
<proteinExistence type="inferred from homology"/>
<comment type="caution">
    <text evidence="4">The sequence shown here is derived from an EMBL/GenBank/DDBJ whole genome shotgun (WGS) entry which is preliminary data.</text>
</comment>